<dbReference type="GO" id="GO:0005524">
    <property type="term" value="F:ATP binding"/>
    <property type="evidence" value="ECO:0007669"/>
    <property type="project" value="UniProtKB-KW"/>
</dbReference>
<evidence type="ECO:0000259" key="25">
    <source>
        <dbReference type="PROSITE" id="PS50067"/>
    </source>
</evidence>
<dbReference type="InterPro" id="IPR001356">
    <property type="entry name" value="HD"/>
</dbReference>
<dbReference type="GO" id="GO:0008017">
    <property type="term" value="F:microtubule binding"/>
    <property type="evidence" value="ECO:0007669"/>
    <property type="project" value="InterPro"/>
</dbReference>
<comment type="caution">
    <text evidence="27">The sequence shown here is derived from an EMBL/GenBank/DDBJ whole genome shotgun (WGS) entry which is preliminary data.</text>
</comment>
<keyword evidence="15" id="KW-0206">Cytoskeleton</keyword>
<dbReference type="SMART" id="SM00389">
    <property type="entry name" value="HOX"/>
    <property type="match status" value="1"/>
</dbReference>
<accession>A0A8X8BPQ4</accession>
<dbReference type="SMART" id="SM00129">
    <property type="entry name" value="KISc"/>
    <property type="match status" value="1"/>
</dbReference>
<feature type="region of interest" description="Disordered" evidence="24">
    <location>
        <begin position="1243"/>
        <end position="1321"/>
    </location>
</feature>
<evidence type="ECO:0000256" key="7">
    <source>
        <dbReference type="ARBA" id="ARBA00022701"/>
    </source>
</evidence>
<comment type="caution">
    <text evidence="21">Lacks conserved residue(s) required for the propagation of feature annotation.</text>
</comment>
<evidence type="ECO:0000259" key="26">
    <source>
        <dbReference type="PROSITE" id="PS50071"/>
    </source>
</evidence>
<evidence type="ECO:0000256" key="13">
    <source>
        <dbReference type="ARBA" id="ARBA00023163"/>
    </source>
</evidence>
<dbReference type="PANTHER" id="PTHR47970">
    <property type="entry name" value="KINESIN-LIKE PROTEIN KIF11"/>
    <property type="match status" value="1"/>
</dbReference>
<evidence type="ECO:0000256" key="14">
    <source>
        <dbReference type="ARBA" id="ARBA00023175"/>
    </source>
</evidence>
<evidence type="ECO:0000256" key="10">
    <source>
        <dbReference type="ARBA" id="ARBA00023015"/>
    </source>
</evidence>
<keyword evidence="23" id="KW-0175">Coiled coil</keyword>
<evidence type="ECO:0000256" key="12">
    <source>
        <dbReference type="ARBA" id="ARBA00023155"/>
    </source>
</evidence>
<feature type="DNA-binding region" description="Homeobox" evidence="20">
    <location>
        <begin position="1185"/>
        <end position="1244"/>
    </location>
</feature>
<feature type="coiled-coil region" evidence="23">
    <location>
        <begin position="544"/>
        <end position="571"/>
    </location>
</feature>
<dbReference type="GO" id="GO:0072686">
    <property type="term" value="C:mitotic spindle"/>
    <property type="evidence" value="ECO:0007669"/>
    <property type="project" value="TreeGrafter"/>
</dbReference>
<dbReference type="InterPro" id="IPR025901">
    <property type="entry name" value="Kinesin-assoc_MT-bd_dom"/>
</dbReference>
<evidence type="ECO:0000256" key="20">
    <source>
        <dbReference type="PROSITE-ProRule" id="PRU00108"/>
    </source>
</evidence>
<dbReference type="InterPro" id="IPR019821">
    <property type="entry name" value="Kinesin_motor_CS"/>
</dbReference>
<gene>
    <name evidence="27" type="primary">Kif11</name>
    <name evidence="27" type="ORF">GTO96_0001460</name>
</gene>
<keyword evidence="4" id="KW-0963">Cytoplasm</keyword>
<keyword evidence="14" id="KW-0505">Motor protein</keyword>
<feature type="compositionally biased region" description="Basic and acidic residues" evidence="24">
    <location>
        <begin position="1251"/>
        <end position="1281"/>
    </location>
</feature>
<dbReference type="GO" id="GO:0000981">
    <property type="term" value="F:DNA-binding transcription factor activity, RNA polymerase II-specific"/>
    <property type="evidence" value="ECO:0007669"/>
    <property type="project" value="InterPro"/>
</dbReference>
<organism evidence="27 28">
    <name type="scientific">Polypterus senegalus</name>
    <name type="common">Senegal bichir</name>
    <dbReference type="NCBI Taxonomy" id="55291"/>
    <lineage>
        <taxon>Eukaryota</taxon>
        <taxon>Metazoa</taxon>
        <taxon>Chordata</taxon>
        <taxon>Craniata</taxon>
        <taxon>Vertebrata</taxon>
        <taxon>Euteleostomi</taxon>
        <taxon>Actinopterygii</taxon>
        <taxon>Polypteriformes</taxon>
        <taxon>Polypteridae</taxon>
        <taxon>Polypterus</taxon>
    </lineage>
</organism>
<feature type="non-terminal residue" evidence="27">
    <location>
        <position position="1321"/>
    </location>
</feature>
<dbReference type="GO" id="GO:0007018">
    <property type="term" value="P:microtubule-based movement"/>
    <property type="evidence" value="ECO:0007669"/>
    <property type="project" value="InterPro"/>
</dbReference>
<keyword evidence="12 20" id="KW-0371">Homeobox</keyword>
<dbReference type="GO" id="GO:0005876">
    <property type="term" value="C:spindle microtubule"/>
    <property type="evidence" value="ECO:0007669"/>
    <property type="project" value="TreeGrafter"/>
</dbReference>
<comment type="similarity">
    <text evidence="17">Belongs to the TRAFAC class myosin-kinesin ATPase superfamily. Kinesin family. KIN-5/BimC subfamily.</text>
</comment>
<evidence type="ECO:0000256" key="23">
    <source>
        <dbReference type="SAM" id="Coils"/>
    </source>
</evidence>
<dbReference type="Pfam" id="PF13931">
    <property type="entry name" value="Microtub_bind"/>
    <property type="match status" value="1"/>
</dbReference>
<dbReference type="GO" id="GO:0003677">
    <property type="term" value="F:DNA binding"/>
    <property type="evidence" value="ECO:0007669"/>
    <property type="project" value="UniProtKB-UniRule"/>
</dbReference>
<dbReference type="EMBL" id="JAATIS010004040">
    <property type="protein sequence ID" value="KAG2462419.1"/>
    <property type="molecule type" value="Genomic_DNA"/>
</dbReference>
<dbReference type="InterPro" id="IPR027417">
    <property type="entry name" value="P-loop_NTPase"/>
</dbReference>
<keyword evidence="16 20" id="KW-0539">Nucleus</keyword>
<dbReference type="PROSITE" id="PS00027">
    <property type="entry name" value="HOMEOBOX_1"/>
    <property type="match status" value="1"/>
</dbReference>
<reference evidence="27 28" key="1">
    <citation type="journal article" date="2021" name="Cell">
        <title>Tracing the genetic footprints of vertebrate landing in non-teleost ray-finned fishes.</title>
        <authorList>
            <person name="Bi X."/>
            <person name="Wang K."/>
            <person name="Yang L."/>
            <person name="Pan H."/>
            <person name="Jiang H."/>
            <person name="Wei Q."/>
            <person name="Fang M."/>
            <person name="Yu H."/>
            <person name="Zhu C."/>
            <person name="Cai Y."/>
            <person name="He Y."/>
            <person name="Gan X."/>
            <person name="Zeng H."/>
            <person name="Yu D."/>
            <person name="Zhu Y."/>
            <person name="Jiang H."/>
            <person name="Qiu Q."/>
            <person name="Yang H."/>
            <person name="Zhang Y.E."/>
            <person name="Wang W."/>
            <person name="Zhu M."/>
            <person name="He S."/>
            <person name="Zhang G."/>
        </authorList>
    </citation>
    <scope>NUCLEOTIDE SEQUENCE [LARGE SCALE GENOMIC DNA]</scope>
    <source>
        <strain evidence="27">Bchr_013</strain>
    </source>
</reference>
<keyword evidence="10" id="KW-0805">Transcription regulation</keyword>
<dbReference type="Pfam" id="PF00046">
    <property type="entry name" value="Homeodomain"/>
    <property type="match status" value="1"/>
</dbReference>
<keyword evidence="6" id="KW-0597">Phosphoprotein</keyword>
<evidence type="ECO:0000256" key="15">
    <source>
        <dbReference type="ARBA" id="ARBA00023212"/>
    </source>
</evidence>
<evidence type="ECO:0000313" key="28">
    <source>
        <dbReference type="Proteomes" id="UP000886611"/>
    </source>
</evidence>
<evidence type="ECO:0000256" key="19">
    <source>
        <dbReference type="ARBA" id="ARBA00074106"/>
    </source>
</evidence>
<evidence type="ECO:0000256" key="17">
    <source>
        <dbReference type="ARBA" id="ARBA00034704"/>
    </source>
</evidence>
<feature type="domain" description="Homeobox" evidence="26">
    <location>
        <begin position="1183"/>
        <end position="1243"/>
    </location>
</feature>
<evidence type="ECO:0000256" key="18">
    <source>
        <dbReference type="ARBA" id="ARBA00073682"/>
    </source>
</evidence>
<feature type="domain" description="Kinesin motor" evidence="25">
    <location>
        <begin position="286"/>
        <end position="511"/>
    </location>
</feature>
<dbReference type="Pfam" id="PF00225">
    <property type="entry name" value="Kinesin"/>
    <property type="match status" value="1"/>
</dbReference>
<evidence type="ECO:0000256" key="6">
    <source>
        <dbReference type="ARBA" id="ARBA00022553"/>
    </source>
</evidence>
<keyword evidence="8" id="KW-0547">Nucleotide-binding</keyword>
<evidence type="ECO:0000256" key="11">
    <source>
        <dbReference type="ARBA" id="ARBA00023125"/>
    </source>
</evidence>
<dbReference type="PRINTS" id="PR00380">
    <property type="entry name" value="KINESINHEAVY"/>
</dbReference>
<evidence type="ECO:0000256" key="22">
    <source>
        <dbReference type="RuleBase" id="RU000682"/>
    </source>
</evidence>
<name>A0A8X8BPQ4_POLSE</name>
<dbReference type="PROSITE" id="PS50071">
    <property type="entry name" value="HOMEOBOX_2"/>
    <property type="match status" value="1"/>
</dbReference>
<dbReference type="FunFam" id="3.40.850.10:FF:000019">
    <property type="entry name" value="Kinesin-like protein KIN-5D"/>
    <property type="match status" value="1"/>
</dbReference>
<evidence type="ECO:0000256" key="16">
    <source>
        <dbReference type="ARBA" id="ARBA00023242"/>
    </source>
</evidence>
<dbReference type="FunFam" id="1.10.10.60:FF:000178">
    <property type="entry name" value="hematopoietically-expressed homeobox protein HHEX"/>
    <property type="match status" value="1"/>
</dbReference>
<evidence type="ECO:0000313" key="27">
    <source>
        <dbReference type="EMBL" id="KAG2462419.1"/>
    </source>
</evidence>
<comment type="subcellular location">
    <subcellularLocation>
        <location evidence="2">Cytoplasm</location>
        <location evidence="2">Cytoskeleton</location>
    </subcellularLocation>
    <subcellularLocation>
        <location evidence="1 20 22">Nucleus</location>
    </subcellularLocation>
</comment>
<dbReference type="PANTHER" id="PTHR47970:SF12">
    <property type="entry name" value="KINESIN FAMILY MEMBER 11"/>
    <property type="match status" value="1"/>
</dbReference>
<evidence type="ECO:0000256" key="9">
    <source>
        <dbReference type="ARBA" id="ARBA00022840"/>
    </source>
</evidence>
<evidence type="ECO:0000256" key="21">
    <source>
        <dbReference type="PROSITE-ProRule" id="PRU00283"/>
    </source>
</evidence>
<keyword evidence="9" id="KW-0067">ATP-binding</keyword>
<sequence>MGAPELCSHHVTSYRKLQVYYILSKCYESSRLINISSGIEIGGRRNISSSEVKSTEEQELEKMQQLQKKGAELQKKNDKSLKAALAGTGVPYKPVDFHFYPDARIKQNETQSKTAYKVDFTAELHKHPPLPEKPALVKANPVPRFGVPFKPKPLENKQVEVCPFSFKSREKENKTLKEKHLEELHKDELKEEQKQQVEPVIFKAHPNTVTHQETSIPKEESRVLEASRGFELLTENRSKEQMEFLRALSEKEAVCARNAQDWRREQEEREKEEIARLHQEQDPLAGIIPRTLHQIFEKLSENGTEFSVKVSLLEIYNEELIDLLSPSPDVNEKLQMFDDPRNKRGVVIKGLEEITVHNKDEVYQILERGAAKRKTAATLMNAYSSRSHSVFSTTIHMKETTVDGEELVKIGKLNLVDLAGSENIGRSGAVDKRAREAGSINQSLLTLGRVIKALVERTPHVPYRESKLTRILQDSLGGRTKTSIIATISPASINMEETLSTLDYAHRAKNILNKPEVNQKLTKRALIKVSELFTDSKKDLEQCASDLQQREEELVLTISDLQETKQKLSEEIFIVSALQSTEEELYGTASRLLSTVDISTQDVTGLHAKLDRKMEVEQHNMKMQDCFSKQMDCLFNQIKTSVDEQSIKQKEMLDGYTCEIDNILNANARILRTTVETVTKSFGNIKVIVRNETIRGVDELIKQQSLCQEAKKELLECMEQYKTDMEVKITEKMLPSFSAILDLSNQLKVLFQKNSALADKAVTQVISCLQSQLNLLAVDTQKNINSLLTEMGDIQTSADSDKQCLVDHCVAEVENTAAQESRFASAAEKLVDDLRQLDSEGVQAAEETTGYCRYLRNNFNDLQHETSEWCDTAHGRTKLFADSQFKFLEEYRSLVQNLQQDVVHNCDASCNDVTEQIKKQQDSEDQTLTSLVERMKNNMDVLKVHEATIMDHTSEGLQKVYAFLQNDLRKDIPTGTTPQRKEYIYPRAFDKTRPRDILLEQFKKQQEEFQAALKISESIQEEQNEQESLEEESTVNYNDSLMSERSCLGEEILCNEVDRVPFFKTLQENLPKEIPALAKKLSVPLLVVASLEILKGIAGYAIDANLPSSRKEIWMLTPIYEPTPIHPAFSHPAALTAPYSNSAFTSSLYPFPRSMGDYAHALIRHDSLGKPLLWTPFIQRPLHKRKGGQVRFSNDQTIELEKKFETQKYLSPPERKRLAKMLQLSERQVKTWFQNRRAKWRRLKQETTQGGKRDEIDNSESRCDQRKDASLNHEQKNKEIVLSRSHCSSSPVSQEEMESEISDDSDQEVDIEDDRNFSFNV</sequence>
<keyword evidence="28" id="KW-1185">Reference proteome</keyword>
<keyword evidence="5" id="KW-0678">Repressor</keyword>
<evidence type="ECO:0000256" key="2">
    <source>
        <dbReference type="ARBA" id="ARBA00004245"/>
    </source>
</evidence>
<dbReference type="GO" id="GO:0008574">
    <property type="term" value="F:plus-end-directed microtubule motor activity"/>
    <property type="evidence" value="ECO:0007669"/>
    <property type="project" value="TreeGrafter"/>
</dbReference>
<dbReference type="Gene3D" id="3.40.850.10">
    <property type="entry name" value="Kinesin motor domain"/>
    <property type="match status" value="1"/>
</dbReference>
<dbReference type="InterPro" id="IPR036961">
    <property type="entry name" value="Kinesin_motor_dom_sf"/>
</dbReference>
<dbReference type="Proteomes" id="UP000886611">
    <property type="component" value="Unassembled WGS sequence"/>
</dbReference>
<dbReference type="InterPro" id="IPR017970">
    <property type="entry name" value="Homeobox_CS"/>
</dbReference>
<dbReference type="SUPFAM" id="SSF46689">
    <property type="entry name" value="Homeodomain-like"/>
    <property type="match status" value="1"/>
</dbReference>
<feature type="non-terminal residue" evidence="27">
    <location>
        <position position="1"/>
    </location>
</feature>
<dbReference type="SUPFAM" id="SSF52540">
    <property type="entry name" value="P-loop containing nucleoside triphosphate hydrolases"/>
    <property type="match status" value="1"/>
</dbReference>
<dbReference type="GO" id="GO:0051231">
    <property type="term" value="P:spindle elongation"/>
    <property type="evidence" value="ECO:0007669"/>
    <property type="project" value="TreeGrafter"/>
</dbReference>
<evidence type="ECO:0000256" key="3">
    <source>
        <dbReference type="ARBA" id="ARBA00022473"/>
    </source>
</evidence>
<dbReference type="CDD" id="cd00086">
    <property type="entry name" value="homeodomain"/>
    <property type="match status" value="1"/>
</dbReference>
<evidence type="ECO:0000256" key="24">
    <source>
        <dbReference type="SAM" id="MobiDB-lite"/>
    </source>
</evidence>
<dbReference type="InterPro" id="IPR047149">
    <property type="entry name" value="KIF11-like"/>
</dbReference>
<protein>
    <recommendedName>
        <fullName evidence="18">Hematopoietically-expressed homeobox protein HHEX</fullName>
    </recommendedName>
    <alternativeName>
        <fullName evidence="19">Hematopoietically-expressed homeobox protein hhex</fullName>
    </alternativeName>
</protein>
<dbReference type="InterPro" id="IPR001752">
    <property type="entry name" value="Kinesin_motor_dom"/>
</dbReference>
<dbReference type="PROSITE" id="PS50067">
    <property type="entry name" value="KINESIN_MOTOR_2"/>
    <property type="match status" value="1"/>
</dbReference>
<evidence type="ECO:0000256" key="1">
    <source>
        <dbReference type="ARBA" id="ARBA00004123"/>
    </source>
</evidence>
<feature type="compositionally biased region" description="Acidic residues" evidence="24">
    <location>
        <begin position="1295"/>
        <end position="1313"/>
    </location>
</feature>
<keyword evidence="13" id="KW-0804">Transcription</keyword>
<keyword evidence="7" id="KW-0493">Microtubule</keyword>
<evidence type="ECO:0000256" key="5">
    <source>
        <dbReference type="ARBA" id="ARBA00022491"/>
    </source>
</evidence>
<feature type="coiled-coil region" evidence="23">
    <location>
        <begin position="56"/>
        <end position="83"/>
    </location>
</feature>
<dbReference type="GO" id="GO:0090307">
    <property type="term" value="P:mitotic spindle assembly"/>
    <property type="evidence" value="ECO:0007669"/>
    <property type="project" value="TreeGrafter"/>
</dbReference>
<dbReference type="PROSITE" id="PS00411">
    <property type="entry name" value="KINESIN_MOTOR_1"/>
    <property type="match status" value="1"/>
</dbReference>
<proteinExistence type="inferred from homology"/>
<evidence type="ECO:0000256" key="8">
    <source>
        <dbReference type="ARBA" id="ARBA00022741"/>
    </source>
</evidence>
<keyword evidence="3" id="KW-0217">Developmental protein</keyword>
<dbReference type="GO" id="GO:0005634">
    <property type="term" value="C:nucleus"/>
    <property type="evidence" value="ECO:0007669"/>
    <property type="project" value="UniProtKB-SubCell"/>
</dbReference>
<dbReference type="Gene3D" id="1.10.10.60">
    <property type="entry name" value="Homeodomain-like"/>
    <property type="match status" value="1"/>
</dbReference>
<keyword evidence="11 20" id="KW-0238">DNA-binding</keyword>
<evidence type="ECO:0000256" key="4">
    <source>
        <dbReference type="ARBA" id="ARBA00022490"/>
    </source>
</evidence>
<dbReference type="InterPro" id="IPR009057">
    <property type="entry name" value="Homeodomain-like_sf"/>
</dbReference>